<protein>
    <submittedName>
        <fullName evidence="1">Uncharacterized protein</fullName>
    </submittedName>
</protein>
<name>A0ACC2DSW4_DIPCM</name>
<evidence type="ECO:0000313" key="1">
    <source>
        <dbReference type="EMBL" id="KAJ7557198.1"/>
    </source>
</evidence>
<dbReference type="EMBL" id="CM055096">
    <property type="protein sequence ID" value="KAJ7557198.1"/>
    <property type="molecule type" value="Genomic_DNA"/>
</dbReference>
<accession>A0ACC2DSW4</accession>
<comment type="caution">
    <text evidence="1">The sequence shown here is derived from an EMBL/GenBank/DDBJ whole genome shotgun (WGS) entry which is preliminary data.</text>
</comment>
<evidence type="ECO:0000313" key="2">
    <source>
        <dbReference type="Proteomes" id="UP001162992"/>
    </source>
</evidence>
<reference evidence="2" key="1">
    <citation type="journal article" date="2024" name="Proc. Natl. Acad. Sci. U.S.A.">
        <title>Extraordinary preservation of gene collinearity over three hundred million years revealed in homosporous lycophytes.</title>
        <authorList>
            <person name="Li C."/>
            <person name="Wickell D."/>
            <person name="Kuo L.Y."/>
            <person name="Chen X."/>
            <person name="Nie B."/>
            <person name="Liao X."/>
            <person name="Peng D."/>
            <person name="Ji J."/>
            <person name="Jenkins J."/>
            <person name="Williams M."/>
            <person name="Shu S."/>
            <person name="Plott C."/>
            <person name="Barry K."/>
            <person name="Rajasekar S."/>
            <person name="Grimwood J."/>
            <person name="Han X."/>
            <person name="Sun S."/>
            <person name="Hou Z."/>
            <person name="He W."/>
            <person name="Dai G."/>
            <person name="Sun C."/>
            <person name="Schmutz J."/>
            <person name="Leebens-Mack J.H."/>
            <person name="Li F.W."/>
            <person name="Wang L."/>
        </authorList>
    </citation>
    <scope>NUCLEOTIDE SEQUENCE [LARGE SCALE GENOMIC DNA]</scope>
    <source>
        <strain evidence="2">cv. PW_Plant_1</strain>
    </source>
</reference>
<proteinExistence type="predicted"/>
<keyword evidence="2" id="KW-1185">Reference proteome</keyword>
<organism evidence="1 2">
    <name type="scientific">Diphasiastrum complanatum</name>
    <name type="common">Issler's clubmoss</name>
    <name type="synonym">Lycopodium complanatum</name>
    <dbReference type="NCBI Taxonomy" id="34168"/>
    <lineage>
        <taxon>Eukaryota</taxon>
        <taxon>Viridiplantae</taxon>
        <taxon>Streptophyta</taxon>
        <taxon>Embryophyta</taxon>
        <taxon>Tracheophyta</taxon>
        <taxon>Lycopodiopsida</taxon>
        <taxon>Lycopodiales</taxon>
        <taxon>Lycopodiaceae</taxon>
        <taxon>Lycopodioideae</taxon>
        <taxon>Diphasiastrum</taxon>
    </lineage>
</organism>
<dbReference type="Proteomes" id="UP001162992">
    <property type="component" value="Chromosome 5"/>
</dbReference>
<gene>
    <name evidence="1" type="ORF">O6H91_05G116000</name>
</gene>
<sequence>MSGSHIIGCNSWSCFKITFCVITIIFLILIITKTPQRHIHRNLSHGLLLYEKVDNAPEIDQDYKTIIKNEWKLLARSGSSCKFARANFLTSEGYVPNTTIASSEEDLLIVEDVQEYQSSNYSVELPHEDGRQIFANGLVSCEQAFRDWTPSMEDFFWDKVRQCNKNALCCILPAPKNYILPYKWPRSKTQVRIQNIPRVPLLHSSLADSGMKVHKGIISFPQTGLRFPTNISKYVKLLYQLVPKLEFGIKTRLVLDLDSRAGNLGIELEKHGVLTLAIKAKNSPKNGIQLILERGYVGLLHDLATKRLPFPSQAFDLLHCAPCDIPWFAEDEILFSEADRLLRAGGFFVWLDGPETDTMLSGMLRLTTSLCWKLLLTEQRLSIWQKHTNTTCQVRNQNTAVPHFFEEQVSTKNVLLDRCSINPEEWGTQNWPDRLVYPPLRLQCAPSAGLIRAKAEVFEADTSFWRENTNVYLRTLGQSRISDIRNVLDMNGGYGGFSAAITLAKPSVPWWVLNVIPIDGPDRLAVIFDRGLIGVYHDWCTALDAYPRTFDMIHASRLFSAEHKCQMIDILLEMDRLLRPGGFAIIHDGKETLQQIKTIANLLHWKAALGDTESGPMGYNKVLYCEKTFWQPTFDTHG</sequence>